<dbReference type="EMBL" id="BMAU01021361">
    <property type="protein sequence ID" value="GFY22687.1"/>
    <property type="molecule type" value="Genomic_DNA"/>
</dbReference>
<reference evidence="2" key="1">
    <citation type="submission" date="2020-08" db="EMBL/GenBank/DDBJ databases">
        <title>Multicomponent nature underlies the extraordinary mechanical properties of spider dragline silk.</title>
        <authorList>
            <person name="Kono N."/>
            <person name="Nakamura H."/>
            <person name="Mori M."/>
            <person name="Yoshida Y."/>
            <person name="Ohtoshi R."/>
            <person name="Malay A.D."/>
            <person name="Moran D.A.P."/>
            <person name="Tomita M."/>
            <person name="Numata K."/>
            <person name="Arakawa K."/>
        </authorList>
    </citation>
    <scope>NUCLEOTIDE SEQUENCE</scope>
</reference>
<evidence type="ECO:0000313" key="3">
    <source>
        <dbReference type="Proteomes" id="UP000887159"/>
    </source>
</evidence>
<evidence type="ECO:0000313" key="2">
    <source>
        <dbReference type="EMBL" id="GFY22687.1"/>
    </source>
</evidence>
<organism evidence="2 3">
    <name type="scientific">Trichonephila clavipes</name>
    <name type="common">Golden silk orbweaver</name>
    <name type="synonym">Nephila clavipes</name>
    <dbReference type="NCBI Taxonomy" id="2585209"/>
    <lineage>
        <taxon>Eukaryota</taxon>
        <taxon>Metazoa</taxon>
        <taxon>Ecdysozoa</taxon>
        <taxon>Arthropoda</taxon>
        <taxon>Chelicerata</taxon>
        <taxon>Arachnida</taxon>
        <taxon>Araneae</taxon>
        <taxon>Araneomorphae</taxon>
        <taxon>Entelegynae</taxon>
        <taxon>Araneoidea</taxon>
        <taxon>Nephilidae</taxon>
        <taxon>Trichonephila</taxon>
    </lineage>
</organism>
<sequence>MNETTQQEKTTQLGSRNETTQLVSRNKTTQLRNETSSRLPTTACNRLQPPATACTAFTAESAFSTYLYSISISTYP</sequence>
<evidence type="ECO:0000256" key="1">
    <source>
        <dbReference type="SAM" id="MobiDB-lite"/>
    </source>
</evidence>
<dbReference type="AlphaFoldDB" id="A0A8X6VUD8"/>
<comment type="caution">
    <text evidence="2">The sequence shown here is derived from an EMBL/GenBank/DDBJ whole genome shotgun (WGS) entry which is preliminary data.</text>
</comment>
<feature type="region of interest" description="Disordered" evidence="1">
    <location>
        <begin position="1"/>
        <end position="44"/>
    </location>
</feature>
<gene>
    <name evidence="2" type="ORF">TNCV_2179481</name>
</gene>
<dbReference type="Proteomes" id="UP000887159">
    <property type="component" value="Unassembled WGS sequence"/>
</dbReference>
<protein>
    <submittedName>
        <fullName evidence="2">Uncharacterized protein</fullName>
    </submittedName>
</protein>
<proteinExistence type="predicted"/>
<name>A0A8X6VUD8_TRICX</name>
<accession>A0A8X6VUD8</accession>
<keyword evidence="3" id="KW-1185">Reference proteome</keyword>